<dbReference type="Proteomes" id="UP000032930">
    <property type="component" value="Chromosome"/>
</dbReference>
<accession>A0A0B6X8M2</accession>
<dbReference type="EMBL" id="FO818637">
    <property type="protein sequence ID" value="CDM90222.1"/>
    <property type="molecule type" value="Genomic_DNA"/>
</dbReference>
<reference evidence="1 2" key="1">
    <citation type="submission" date="2014-02" db="EMBL/GenBank/DDBJ databases">
        <authorList>
            <person name="Genoscope - CEA"/>
        </authorList>
    </citation>
    <scope>NUCLEOTIDE SEQUENCE [LARGE SCALE GENOMIC DNA]</scope>
    <source>
        <strain evidence="1 2">CS03</strain>
    </source>
</reference>
<name>A0A0B6X8M2_XENBV</name>
<dbReference type="AlphaFoldDB" id="A0A0B6X8M2"/>
<evidence type="ECO:0000313" key="1">
    <source>
        <dbReference type="EMBL" id="CDM90222.1"/>
    </source>
</evidence>
<protein>
    <submittedName>
        <fullName evidence="1">Uncharacterized protein</fullName>
    </submittedName>
</protein>
<evidence type="ECO:0000313" key="2">
    <source>
        <dbReference type="Proteomes" id="UP000032930"/>
    </source>
</evidence>
<dbReference type="KEGG" id="xbv:XBW1_2865"/>
<gene>
    <name evidence="1" type="ORF">XBW1_2865</name>
</gene>
<proteinExistence type="predicted"/>
<sequence>MGFALAYSPLPELPVRARAHSRAGLIFPPTGSRPMVHRT</sequence>
<organism evidence="1 2">
    <name type="scientific">Xenorhabdus bovienii</name>
    <name type="common">Xenorhabdus nematophila subsp. bovienii</name>
    <dbReference type="NCBI Taxonomy" id="40576"/>
    <lineage>
        <taxon>Bacteria</taxon>
        <taxon>Pseudomonadati</taxon>
        <taxon>Pseudomonadota</taxon>
        <taxon>Gammaproteobacteria</taxon>
        <taxon>Enterobacterales</taxon>
        <taxon>Morganellaceae</taxon>
        <taxon>Xenorhabdus</taxon>
    </lineage>
</organism>